<evidence type="ECO:0000313" key="6">
    <source>
        <dbReference type="Proteomes" id="UP000256621"/>
    </source>
</evidence>
<dbReference type="PANTHER" id="PTHR35369:SF2">
    <property type="entry name" value="BLR3025 PROTEIN"/>
    <property type="match status" value="1"/>
</dbReference>
<evidence type="ECO:0000256" key="1">
    <source>
        <dbReference type="ARBA" id="ARBA00022763"/>
    </source>
</evidence>
<dbReference type="PANTHER" id="PTHR35369">
    <property type="entry name" value="BLR3025 PROTEIN-RELATED"/>
    <property type="match status" value="1"/>
</dbReference>
<gene>
    <name evidence="4" type="ORF">B1B09_12320</name>
    <name evidence="3" type="ORF">DXN06_11860</name>
</gene>
<dbReference type="Pfam" id="PF00817">
    <property type="entry name" value="IMS"/>
    <property type="match status" value="1"/>
</dbReference>
<reference evidence="4 5" key="1">
    <citation type="submission" date="2017-02" db="EMBL/GenBank/DDBJ databases">
        <title>Prevalence of linear plasmids in Cutibacterium acnes isolates obtained from cancerous prostatic tissue.</title>
        <authorList>
            <person name="Davidsson S."/>
            <person name="Bruggemann H."/>
        </authorList>
    </citation>
    <scope>NUCLEOTIDE SEQUENCE [LARGE SCALE GENOMIC DNA]</scope>
    <source>
        <strain evidence="4 5">11-78</strain>
    </source>
</reference>
<evidence type="ECO:0000313" key="4">
    <source>
        <dbReference type="EMBL" id="PGF31449.1"/>
    </source>
</evidence>
<dbReference type="EMBL" id="CP031442">
    <property type="protein sequence ID" value="AXM07721.1"/>
    <property type="molecule type" value="Genomic_DNA"/>
</dbReference>
<keyword evidence="1" id="KW-0227">DNA damage</keyword>
<evidence type="ECO:0000313" key="3">
    <source>
        <dbReference type="EMBL" id="AXM07721.1"/>
    </source>
</evidence>
<name>A0A2B7ID90_CUTAC</name>
<dbReference type="InterPro" id="IPR043502">
    <property type="entry name" value="DNA/RNA_pol_sf"/>
</dbReference>
<evidence type="ECO:0000313" key="5">
    <source>
        <dbReference type="Proteomes" id="UP000226191"/>
    </source>
</evidence>
<accession>A0A2B7ID90</accession>
<protein>
    <submittedName>
        <fullName evidence="3">DNA polymerase Y family protein</fullName>
    </submittedName>
    <submittedName>
        <fullName evidence="4">DNA repair nucleotidyltransferase</fullName>
    </submittedName>
</protein>
<dbReference type="AlphaFoldDB" id="A0A2B7ID90"/>
<dbReference type="CDD" id="cd03468">
    <property type="entry name" value="PolY_like"/>
    <property type="match status" value="1"/>
</dbReference>
<organism evidence="4 5">
    <name type="scientific">Cutibacterium acnes</name>
    <name type="common">Propionibacterium acnes</name>
    <dbReference type="NCBI Taxonomy" id="1747"/>
    <lineage>
        <taxon>Bacteria</taxon>
        <taxon>Bacillati</taxon>
        <taxon>Actinomycetota</taxon>
        <taxon>Actinomycetes</taxon>
        <taxon>Propionibacteriales</taxon>
        <taxon>Propionibacteriaceae</taxon>
        <taxon>Cutibacterium</taxon>
    </lineage>
</organism>
<evidence type="ECO:0000259" key="2">
    <source>
        <dbReference type="Pfam" id="PF00817"/>
    </source>
</evidence>
<dbReference type="InterPro" id="IPR001126">
    <property type="entry name" value="UmuC"/>
</dbReference>
<feature type="domain" description="UmuC" evidence="2">
    <location>
        <begin position="33"/>
        <end position="157"/>
    </location>
</feature>
<reference evidence="3 6" key="2">
    <citation type="submission" date="2018-08" db="EMBL/GenBank/DDBJ databases">
        <title>Genome sequencing of Cutibacterium acnes KCOM 1315.</title>
        <authorList>
            <person name="Kook J.-K."/>
            <person name="Park S.-N."/>
            <person name="Lim Y.K."/>
        </authorList>
    </citation>
    <scope>NUCLEOTIDE SEQUENCE [LARGE SCALE GENOMIC DNA]</scope>
    <source>
        <strain evidence="3 6">KCOM 1315</strain>
    </source>
</reference>
<dbReference type="RefSeq" id="WP_002516745.1">
    <property type="nucleotide sequence ID" value="NZ_CAJTHR010000006.1"/>
</dbReference>
<dbReference type="GO" id="GO:0006281">
    <property type="term" value="P:DNA repair"/>
    <property type="evidence" value="ECO:0007669"/>
    <property type="project" value="InterPro"/>
</dbReference>
<sequence length="530" mass="58088">MFAERLSPFPVRVLLMVIPQWRIVAASRLHPGDAPLMIADRGVVIDCCARAAEEGVIPGLRVRAAQLRCPEGVVVPYDSASEEVLFDEVVREIEKSVAPSVHVVRPGVAAVAARGVARFYGDEVAAAERMVNVLTHIGYSHVGVSVADGLFAAEVAATDNSGEGKRAPVFLASGTSRAFLAPYDVSVLARTGRADGELVRTLRQLGLTTMGAFADLDRQHVVQRFADAGQRAHDWARGMDVTMLSSRRPQDDDAMEVVFDDPEPSGAQVVAKVRPVVEEFMTRLAETGRVCSQVRILLRATTGFSEHTWRQPWQFSGDDLLARLSRQLSDLPRGTDEFGADEFCQSGVQAVRIVPTIHRAGEAAEGLFGARPTEHLVHVISQLQERLGPEGVLVGEVAGGRMLKDRRRLVPFGTVVENARPVDRPWPGHLDGPAPGIVYSRPLPARLETTDGMPLTTSSDLPTITPGWFHDGTSRRRVIAWAGPWPVHQRWWSTPTVSVERVQLITEDQQAWVLAGSADRWWIEARYDEA</sequence>
<dbReference type="OrthoDB" id="5244088at2"/>
<dbReference type="GeneID" id="92857600"/>
<dbReference type="Proteomes" id="UP000226191">
    <property type="component" value="Unassembled WGS sequence"/>
</dbReference>
<proteinExistence type="predicted"/>
<dbReference type="SUPFAM" id="SSF56672">
    <property type="entry name" value="DNA/RNA polymerases"/>
    <property type="match status" value="1"/>
</dbReference>
<dbReference type="Proteomes" id="UP000256621">
    <property type="component" value="Chromosome"/>
</dbReference>
<dbReference type="InterPro" id="IPR050356">
    <property type="entry name" value="SulA_CellDiv_inhibitor"/>
</dbReference>
<dbReference type="EMBL" id="MVCE01000009">
    <property type="protein sequence ID" value="PGF31449.1"/>
    <property type="molecule type" value="Genomic_DNA"/>
</dbReference>